<name>A0AB73ITA2_9BURK</name>
<keyword evidence="6" id="KW-0547">Nucleotide-binding</keyword>
<dbReference type="Gene3D" id="3.40.50.300">
    <property type="entry name" value="P-loop containing nucleotide triphosphate hydrolases"/>
    <property type="match status" value="1"/>
</dbReference>
<protein>
    <submittedName>
        <fullName evidence="11">ABC-type polar amino acid transport system ATPase subunit</fullName>
    </submittedName>
</protein>
<gene>
    <name evidence="11" type="ORF">J2793_006717</name>
</gene>
<evidence type="ECO:0000256" key="1">
    <source>
        <dbReference type="ARBA" id="ARBA00004202"/>
    </source>
</evidence>
<organism evidence="11 12">
    <name type="scientific">Paraburkholderia caledonica</name>
    <dbReference type="NCBI Taxonomy" id="134536"/>
    <lineage>
        <taxon>Bacteria</taxon>
        <taxon>Pseudomonadati</taxon>
        <taxon>Pseudomonadota</taxon>
        <taxon>Betaproteobacteria</taxon>
        <taxon>Burkholderiales</taxon>
        <taxon>Burkholderiaceae</taxon>
        <taxon>Paraburkholderia</taxon>
    </lineage>
</organism>
<dbReference type="AlphaFoldDB" id="A0AB73ITA2"/>
<evidence type="ECO:0000259" key="10">
    <source>
        <dbReference type="PROSITE" id="PS50893"/>
    </source>
</evidence>
<comment type="similarity">
    <text evidence="2">Belongs to the ABC transporter superfamily.</text>
</comment>
<dbReference type="GO" id="GO:0016887">
    <property type="term" value="F:ATP hydrolysis activity"/>
    <property type="evidence" value="ECO:0007669"/>
    <property type="project" value="InterPro"/>
</dbReference>
<dbReference type="PANTHER" id="PTHR43166:SF9">
    <property type="entry name" value="GLUTAMATE_ASPARTATE IMPORT ATP-BINDING PROTEIN GLTL"/>
    <property type="match status" value="1"/>
</dbReference>
<dbReference type="GO" id="GO:0015424">
    <property type="term" value="F:ABC-type amino acid transporter activity"/>
    <property type="evidence" value="ECO:0007669"/>
    <property type="project" value="InterPro"/>
</dbReference>
<dbReference type="SMART" id="SM00382">
    <property type="entry name" value="AAA"/>
    <property type="match status" value="1"/>
</dbReference>
<dbReference type="InterPro" id="IPR027417">
    <property type="entry name" value="P-loop_NTPase"/>
</dbReference>
<proteinExistence type="inferred from homology"/>
<keyword evidence="5" id="KW-0997">Cell inner membrane</keyword>
<evidence type="ECO:0000256" key="6">
    <source>
        <dbReference type="ARBA" id="ARBA00022741"/>
    </source>
</evidence>
<dbReference type="InterPro" id="IPR003593">
    <property type="entry name" value="AAA+_ATPase"/>
</dbReference>
<feature type="domain" description="ABC transporter" evidence="10">
    <location>
        <begin position="10"/>
        <end position="245"/>
    </location>
</feature>
<dbReference type="SUPFAM" id="SSF52540">
    <property type="entry name" value="P-loop containing nucleoside triphosphate hydrolases"/>
    <property type="match status" value="1"/>
</dbReference>
<evidence type="ECO:0000256" key="7">
    <source>
        <dbReference type="ARBA" id="ARBA00022840"/>
    </source>
</evidence>
<dbReference type="GO" id="GO:0005524">
    <property type="term" value="F:ATP binding"/>
    <property type="evidence" value="ECO:0007669"/>
    <property type="project" value="UniProtKB-KW"/>
</dbReference>
<dbReference type="PIRSF" id="PIRSF039085">
    <property type="entry name" value="ABC_ATPase_HisP"/>
    <property type="match status" value="1"/>
</dbReference>
<accession>A0AB73ITA2</accession>
<dbReference type="InterPro" id="IPR050086">
    <property type="entry name" value="MetN_ABC_transporter-like"/>
</dbReference>
<comment type="subcellular location">
    <subcellularLocation>
        <location evidence="1">Cell membrane</location>
        <topology evidence="1">Peripheral membrane protein</topology>
    </subcellularLocation>
</comment>
<dbReference type="InterPro" id="IPR017871">
    <property type="entry name" value="ABC_transporter-like_CS"/>
</dbReference>
<dbReference type="PROSITE" id="PS00211">
    <property type="entry name" value="ABC_TRANSPORTER_1"/>
    <property type="match status" value="1"/>
</dbReference>
<evidence type="ECO:0000256" key="5">
    <source>
        <dbReference type="ARBA" id="ARBA00022519"/>
    </source>
</evidence>
<evidence type="ECO:0000256" key="4">
    <source>
        <dbReference type="ARBA" id="ARBA00022475"/>
    </source>
</evidence>
<keyword evidence="3" id="KW-0813">Transport</keyword>
<evidence type="ECO:0000256" key="8">
    <source>
        <dbReference type="ARBA" id="ARBA00022970"/>
    </source>
</evidence>
<evidence type="ECO:0000313" key="12">
    <source>
        <dbReference type="Proteomes" id="UP001229486"/>
    </source>
</evidence>
<keyword evidence="9" id="KW-0472">Membrane</keyword>
<keyword evidence="4" id="KW-1003">Cell membrane</keyword>
<sequence>MDAVLSTPILEVRGLRKSYGETEVLRDVDLSVMKGERIVVMGSSGSGKSTLVRCLNGLEKVSGGEMVFDGEKLTNLREKEWRTVRHRIGMVFQDYSLFPHFTVMRNLVFAPLREKALSREQARSRAEMLLGRVGLSDKRDAYPADLSGGQQQRIAIVRSMMMQPELMLFDEPTSALDAETVGEVLAIIDDLTADGLTSIVVTHESGFARRCADRIIFMDKGVVLESCPPEVFFTSPSTERARRFIANRK</sequence>
<dbReference type="RefSeq" id="WP_392395897.1">
    <property type="nucleotide sequence ID" value="NZ_JAURTK010000017.1"/>
</dbReference>
<dbReference type="GO" id="GO:0005886">
    <property type="term" value="C:plasma membrane"/>
    <property type="evidence" value="ECO:0007669"/>
    <property type="project" value="UniProtKB-SubCell"/>
</dbReference>
<evidence type="ECO:0000256" key="3">
    <source>
        <dbReference type="ARBA" id="ARBA00022448"/>
    </source>
</evidence>
<dbReference type="EMBL" id="JAURTK010000017">
    <property type="protein sequence ID" value="MDP9651242.1"/>
    <property type="molecule type" value="Genomic_DNA"/>
</dbReference>
<evidence type="ECO:0000256" key="9">
    <source>
        <dbReference type="ARBA" id="ARBA00023136"/>
    </source>
</evidence>
<dbReference type="PROSITE" id="PS50893">
    <property type="entry name" value="ABC_TRANSPORTER_2"/>
    <property type="match status" value="1"/>
</dbReference>
<keyword evidence="7" id="KW-0067">ATP-binding</keyword>
<evidence type="ECO:0000256" key="2">
    <source>
        <dbReference type="ARBA" id="ARBA00005417"/>
    </source>
</evidence>
<evidence type="ECO:0000313" key="11">
    <source>
        <dbReference type="EMBL" id="MDP9651242.1"/>
    </source>
</evidence>
<comment type="caution">
    <text evidence="11">The sequence shown here is derived from an EMBL/GenBank/DDBJ whole genome shotgun (WGS) entry which is preliminary data.</text>
</comment>
<dbReference type="InterPro" id="IPR003439">
    <property type="entry name" value="ABC_transporter-like_ATP-bd"/>
</dbReference>
<reference evidence="11" key="1">
    <citation type="submission" date="2023-07" db="EMBL/GenBank/DDBJ databases">
        <title>Sorghum-associated microbial communities from plants grown in Nebraska, USA.</title>
        <authorList>
            <person name="Schachtman D."/>
        </authorList>
    </citation>
    <scope>NUCLEOTIDE SEQUENCE</scope>
    <source>
        <strain evidence="11">DS1061</strain>
    </source>
</reference>
<keyword evidence="8" id="KW-0029">Amino-acid transport</keyword>
<dbReference type="Proteomes" id="UP001229486">
    <property type="component" value="Unassembled WGS sequence"/>
</dbReference>
<dbReference type="PANTHER" id="PTHR43166">
    <property type="entry name" value="AMINO ACID IMPORT ATP-BINDING PROTEIN"/>
    <property type="match status" value="1"/>
</dbReference>
<dbReference type="Pfam" id="PF00005">
    <property type="entry name" value="ABC_tran"/>
    <property type="match status" value="1"/>
</dbReference>
<dbReference type="InterPro" id="IPR030679">
    <property type="entry name" value="ABC_ATPase_HisP-typ"/>
</dbReference>